<evidence type="ECO:0000256" key="4">
    <source>
        <dbReference type="ARBA" id="ARBA00022857"/>
    </source>
</evidence>
<dbReference type="NCBIfam" id="TIGR01035">
    <property type="entry name" value="hemA"/>
    <property type="match status" value="1"/>
</dbReference>
<dbReference type="Pfam" id="PF00745">
    <property type="entry name" value="GlutR_dimer"/>
    <property type="match status" value="1"/>
</dbReference>
<keyword evidence="4 8" id="KW-0521">NADP</keyword>
<comment type="domain">
    <text evidence="8">Possesses an unusual extended V-shaped dimeric structure with each monomer consisting of three distinct domains arranged along a curved 'spinal' alpha-helix. The N-terminal catalytic domain specifically recognizes the glutamate moiety of the substrate. The second domain is the NADPH-binding domain, and the third C-terminal domain is responsible for dimerization.</text>
</comment>
<dbReference type="InterPro" id="IPR036291">
    <property type="entry name" value="NAD(P)-bd_dom_sf"/>
</dbReference>
<dbReference type="GO" id="GO:0019353">
    <property type="term" value="P:protoporphyrinogen IX biosynthetic process from glutamate"/>
    <property type="evidence" value="ECO:0007669"/>
    <property type="project" value="TreeGrafter"/>
</dbReference>
<dbReference type="PIRSF" id="PIRSF000445">
    <property type="entry name" value="4pyrrol_synth_GluRdtase"/>
    <property type="match status" value="1"/>
</dbReference>
<evidence type="ECO:0000256" key="6">
    <source>
        <dbReference type="ARBA" id="ARBA00023244"/>
    </source>
</evidence>
<comment type="pathway">
    <text evidence="1 8 13">Porphyrin-containing compound metabolism; protoporphyrin-IX biosynthesis; 5-aminolevulinate from L-glutamyl-tRNA(Glu): step 1/2.</text>
</comment>
<dbReference type="InterPro" id="IPR015896">
    <property type="entry name" value="4pyrrol_synth_GluRdtase_dimer"/>
</dbReference>
<dbReference type="InterPro" id="IPR036453">
    <property type="entry name" value="GluRdtase_dimer_dom_sf"/>
</dbReference>
<dbReference type="PROSITE" id="PS00747">
    <property type="entry name" value="GLUTR"/>
    <property type="match status" value="1"/>
</dbReference>
<evidence type="ECO:0000256" key="3">
    <source>
        <dbReference type="ARBA" id="ARBA00012970"/>
    </source>
</evidence>
<dbReference type="Pfam" id="PF05201">
    <property type="entry name" value="GlutR_N"/>
    <property type="match status" value="1"/>
</dbReference>
<dbReference type="OrthoDB" id="4562at2157"/>
<dbReference type="GeneID" id="8771523"/>
<feature type="binding site" evidence="8 10">
    <location>
        <position position="90"/>
    </location>
    <ligand>
        <name>substrate</name>
    </ligand>
</feature>
<organism evidence="17 18">
    <name type="scientific">Methanobrevibacter ruminantium (strain ATCC 35063 / DSM 1093 / JCM 13430 / OCM 146 / M1)</name>
    <name type="common">Methanobacterium ruminantium</name>
    <dbReference type="NCBI Taxonomy" id="634498"/>
    <lineage>
        <taxon>Archaea</taxon>
        <taxon>Methanobacteriati</taxon>
        <taxon>Methanobacteriota</taxon>
        <taxon>Methanomada group</taxon>
        <taxon>Methanobacteria</taxon>
        <taxon>Methanobacteriales</taxon>
        <taxon>Methanobacteriaceae</taxon>
        <taxon>Methanobrevibacter</taxon>
    </lineage>
</organism>
<dbReference type="HAMAP" id="MF_00087">
    <property type="entry name" value="Glu_tRNA_reductase"/>
    <property type="match status" value="1"/>
</dbReference>
<proteinExistence type="inferred from homology"/>
<dbReference type="Pfam" id="PF01488">
    <property type="entry name" value="Shikimate_DH"/>
    <property type="match status" value="1"/>
</dbReference>
<dbReference type="PATRIC" id="fig|634498.28.peg.1853"/>
<gene>
    <name evidence="8 17" type="primary">hemA</name>
    <name evidence="17" type="ordered locus">mru_1853</name>
</gene>
<dbReference type="InterPro" id="IPR000343">
    <property type="entry name" value="4pyrrol_synth_GluRdtase"/>
</dbReference>
<feature type="active site" description="Nucleophile" evidence="8 9">
    <location>
        <position position="46"/>
    </location>
</feature>
<name>D3DZM5_METRM</name>
<accession>D3DZM5</accession>
<feature type="binding site" evidence="8 11">
    <location>
        <begin position="170"/>
        <end position="175"/>
    </location>
    <ligand>
        <name>NADP(+)</name>
        <dbReference type="ChEBI" id="CHEBI:58349"/>
    </ligand>
</feature>
<feature type="site" description="Important for activity" evidence="8 12">
    <location>
        <position position="80"/>
    </location>
</feature>
<dbReference type="HOGENOM" id="CLU_035113_0_0_2"/>
<dbReference type="KEGG" id="mru:mru_1853"/>
<feature type="domain" description="Glutamyl-tRNA reductase N-terminal" evidence="16">
    <location>
        <begin position="5"/>
        <end position="137"/>
    </location>
</feature>
<dbReference type="EMBL" id="CP001719">
    <property type="protein sequence ID" value="ADC47703.1"/>
    <property type="molecule type" value="Genomic_DNA"/>
</dbReference>
<dbReference type="PANTHER" id="PTHR43013">
    <property type="entry name" value="GLUTAMYL-TRNA REDUCTASE"/>
    <property type="match status" value="1"/>
</dbReference>
<dbReference type="Gene3D" id="3.40.50.720">
    <property type="entry name" value="NAD(P)-binding Rossmann-like Domain"/>
    <property type="match status" value="1"/>
</dbReference>
<feature type="binding site" evidence="8 10">
    <location>
        <begin position="45"/>
        <end position="48"/>
    </location>
    <ligand>
        <name>substrate</name>
    </ligand>
</feature>
<dbReference type="Gene3D" id="3.30.460.30">
    <property type="entry name" value="Glutamyl-tRNA reductase, N-terminal domain"/>
    <property type="match status" value="1"/>
</dbReference>
<dbReference type="SUPFAM" id="SSF51735">
    <property type="entry name" value="NAD(P)-binding Rossmann-fold domains"/>
    <property type="match status" value="1"/>
</dbReference>
<evidence type="ECO:0000256" key="8">
    <source>
        <dbReference type="HAMAP-Rule" id="MF_00087"/>
    </source>
</evidence>
<evidence type="ECO:0000256" key="13">
    <source>
        <dbReference type="RuleBase" id="RU000584"/>
    </source>
</evidence>
<dbReference type="EC" id="1.2.1.70" evidence="3 8"/>
<evidence type="ECO:0000256" key="1">
    <source>
        <dbReference type="ARBA" id="ARBA00005059"/>
    </source>
</evidence>
<feature type="binding site" evidence="8 10">
    <location>
        <begin position="95"/>
        <end position="97"/>
    </location>
    <ligand>
        <name>substrate</name>
    </ligand>
</feature>
<evidence type="ECO:0000256" key="7">
    <source>
        <dbReference type="ARBA" id="ARBA00047464"/>
    </source>
</evidence>
<dbReference type="InterPro" id="IPR018214">
    <property type="entry name" value="GluRdtase_CS"/>
</dbReference>
<evidence type="ECO:0000259" key="15">
    <source>
        <dbReference type="Pfam" id="PF01488"/>
    </source>
</evidence>
<keyword evidence="5 8" id="KW-0560">Oxidoreductase</keyword>
<dbReference type="UniPathway" id="UPA00251">
    <property type="reaction ID" value="UER00316"/>
</dbReference>
<comment type="subunit">
    <text evidence="8">Homodimer.</text>
</comment>
<dbReference type="AlphaFoldDB" id="D3DZM5"/>
<keyword evidence="6 8" id="KW-0627">Porphyrin biosynthesis</keyword>
<dbReference type="InterPro" id="IPR015895">
    <property type="entry name" value="4pyrrol_synth_GluRdtase_N"/>
</dbReference>
<dbReference type="Proteomes" id="UP000008680">
    <property type="component" value="Chromosome"/>
</dbReference>
<dbReference type="PANTHER" id="PTHR43013:SF1">
    <property type="entry name" value="GLUTAMYL-TRNA REDUCTASE"/>
    <property type="match status" value="1"/>
</dbReference>
<dbReference type="SUPFAM" id="SSF69075">
    <property type="entry name" value="Glutamyl tRNA-reductase dimerization domain"/>
    <property type="match status" value="1"/>
</dbReference>
<dbReference type="CDD" id="cd05213">
    <property type="entry name" value="NAD_bind_Glutamyl_tRNA_reduct"/>
    <property type="match status" value="1"/>
</dbReference>
<comment type="miscellaneous">
    <text evidence="8">During catalysis, the active site Cys acts as a nucleophile attacking the alpha-carbonyl group of tRNA-bound glutamate with the formation of a thioester intermediate between enzyme and glutamate, and the concomitant release of tRNA(Glu). The thioester intermediate is finally reduced by direct hydride transfer from NADPH, to form the product GSA.</text>
</comment>
<evidence type="ECO:0000256" key="5">
    <source>
        <dbReference type="ARBA" id="ARBA00023002"/>
    </source>
</evidence>
<dbReference type="FunFam" id="3.40.50.720:FF:000031">
    <property type="entry name" value="Glutamyl-tRNA reductase"/>
    <property type="match status" value="1"/>
</dbReference>
<evidence type="ECO:0000259" key="16">
    <source>
        <dbReference type="Pfam" id="PF05201"/>
    </source>
</evidence>
<reference evidence="17 18" key="1">
    <citation type="journal article" date="2010" name="PLoS ONE">
        <title>The genome sequence of the rumen methanogen Methanobrevibacter ruminantium reveals new possibilities for controlling ruminant methane emissions.</title>
        <authorList>
            <person name="Leahy S.C."/>
            <person name="Kelly W.J."/>
            <person name="Altermann E."/>
            <person name="Ronimus R.S."/>
            <person name="Yeoman C.J."/>
            <person name="Pacheco D.M."/>
            <person name="Li D."/>
            <person name="Kong Z."/>
            <person name="McTavish S."/>
            <person name="Sang C."/>
            <person name="Lambie S.C."/>
            <person name="Janssen P.H."/>
            <person name="Dey D."/>
            <person name="Attwood G.T."/>
        </authorList>
    </citation>
    <scope>NUCLEOTIDE SEQUENCE [LARGE SCALE GENOMIC DNA]</scope>
    <source>
        <strain evidence="18">ATCC 35063 / DSM 1093 / JCM 13430 / OCM 146 / M1</strain>
    </source>
</reference>
<evidence type="ECO:0000256" key="10">
    <source>
        <dbReference type="PIRSR" id="PIRSR000445-2"/>
    </source>
</evidence>
<feature type="domain" description="Quinate/shikimate 5-dehydrogenase/glutamyl-tRNA reductase" evidence="15">
    <location>
        <begin position="152"/>
        <end position="286"/>
    </location>
</feature>
<comment type="catalytic activity">
    <reaction evidence="7 8 13">
        <text>(S)-4-amino-5-oxopentanoate + tRNA(Glu) + NADP(+) = L-glutamyl-tRNA(Glu) + NADPH + H(+)</text>
        <dbReference type="Rhea" id="RHEA:12344"/>
        <dbReference type="Rhea" id="RHEA-COMP:9663"/>
        <dbReference type="Rhea" id="RHEA-COMP:9680"/>
        <dbReference type="ChEBI" id="CHEBI:15378"/>
        <dbReference type="ChEBI" id="CHEBI:57501"/>
        <dbReference type="ChEBI" id="CHEBI:57783"/>
        <dbReference type="ChEBI" id="CHEBI:58349"/>
        <dbReference type="ChEBI" id="CHEBI:78442"/>
        <dbReference type="ChEBI" id="CHEBI:78520"/>
        <dbReference type="EC" id="1.2.1.70"/>
    </reaction>
</comment>
<dbReference type="GO" id="GO:0050661">
    <property type="term" value="F:NADP binding"/>
    <property type="evidence" value="ECO:0007669"/>
    <property type="project" value="InterPro"/>
</dbReference>
<dbReference type="InterPro" id="IPR036343">
    <property type="entry name" value="GluRdtase_N_sf"/>
</dbReference>
<feature type="domain" description="Tetrapyrrole biosynthesis glutamyl-tRNA reductase dimerisation" evidence="14">
    <location>
        <begin position="300"/>
        <end position="395"/>
    </location>
</feature>
<dbReference type="STRING" id="634498.mru_1853"/>
<evidence type="ECO:0000313" key="18">
    <source>
        <dbReference type="Proteomes" id="UP000008680"/>
    </source>
</evidence>
<dbReference type="SUPFAM" id="SSF69742">
    <property type="entry name" value="Glutamyl tRNA-reductase catalytic, N-terminal domain"/>
    <property type="match status" value="1"/>
</dbReference>
<comment type="function">
    <text evidence="8">Catalyzes the NADPH-dependent reduction of glutamyl-tRNA(Glu) to glutamate 1-semialdehyde (GSA).</text>
</comment>
<evidence type="ECO:0000259" key="14">
    <source>
        <dbReference type="Pfam" id="PF00745"/>
    </source>
</evidence>
<dbReference type="InterPro" id="IPR006151">
    <property type="entry name" value="Shikm_DH/Glu-tRNA_Rdtase"/>
</dbReference>
<protein>
    <recommendedName>
        <fullName evidence="3 8">Glutamyl-tRNA reductase</fullName>
        <shortName evidence="8">GluTR</shortName>
        <ecNumber evidence="3 8">1.2.1.70</ecNumber>
    </recommendedName>
</protein>
<evidence type="ECO:0000256" key="12">
    <source>
        <dbReference type="PIRSR" id="PIRSR000445-4"/>
    </source>
</evidence>
<feature type="binding site" evidence="8 10">
    <location>
        <position position="101"/>
    </location>
    <ligand>
        <name>substrate</name>
    </ligand>
</feature>
<evidence type="ECO:0000256" key="2">
    <source>
        <dbReference type="ARBA" id="ARBA00005916"/>
    </source>
</evidence>
<evidence type="ECO:0000256" key="9">
    <source>
        <dbReference type="PIRSR" id="PIRSR000445-1"/>
    </source>
</evidence>
<evidence type="ECO:0000313" key="17">
    <source>
        <dbReference type="EMBL" id="ADC47703.1"/>
    </source>
</evidence>
<evidence type="ECO:0000256" key="11">
    <source>
        <dbReference type="PIRSR" id="PIRSR000445-3"/>
    </source>
</evidence>
<comment type="similarity">
    <text evidence="2 8 13">Belongs to the glutamyl-tRNA reductase family.</text>
</comment>
<dbReference type="RefSeq" id="WP_012956651.1">
    <property type="nucleotide sequence ID" value="NC_013790.1"/>
</dbReference>
<dbReference type="GO" id="GO:0008883">
    <property type="term" value="F:glutamyl-tRNA reductase activity"/>
    <property type="evidence" value="ECO:0007669"/>
    <property type="project" value="UniProtKB-UniRule"/>
</dbReference>
<dbReference type="eggNOG" id="arCOG01036">
    <property type="taxonomic scope" value="Archaea"/>
</dbReference>
<keyword evidence="18" id="KW-1185">Reference proteome</keyword>
<sequence length="398" mass="45103">MIINIRVDHTLADIETMEKVSKDLKELFSNLKENFNISEYIEINTCNRYEYFLYTNVDDDSLDCDNEYVIIEYDDSAILHLFRMTSGLESMIIGEDQILGQIKDSKKKSEKEGHCGKTLDTIFTKAIHVGQVVRNKTKINQGSISIGSAAVDLAEEHLGDLQDKHVLVIGAGKMGTLVAKALAEKNLKAIFVANRTYYKAVKLAEELDGEAILFDNLEEKLLNADLVISSTGSPHPIVNKERLMKVFGDEVPEKMIFIDIANPRDIEDDVKELGIDLFNIDDLRGIAEKNKKLREKEVIAAEKIIENEFNLLKESFNLIEINSILGSLRESMEEIRQRESQKGIVKLNAVDARDIKVIDKMTKSIVNKIFYDISEKVKISAKNNEEDVIKMCEAILKR</sequence>